<keyword evidence="3" id="KW-0804">Transcription</keyword>
<evidence type="ECO:0000259" key="6">
    <source>
        <dbReference type="Pfam" id="PF12165"/>
    </source>
</evidence>
<dbReference type="InterPro" id="IPR045104">
    <property type="entry name" value="Alfin"/>
</dbReference>
<comment type="function">
    <text evidence="3">Histone-binding component that specifically recognizes H3 tails trimethylated on 'Lys-4' (H3K4me3), which mark transcription start sites of virtually all active genes.</text>
</comment>
<evidence type="ECO:0000256" key="1">
    <source>
        <dbReference type="ARBA" id="ARBA00022771"/>
    </source>
</evidence>
<gene>
    <name evidence="7" type="ORF">MUK42_23200</name>
</gene>
<evidence type="ECO:0000313" key="8">
    <source>
        <dbReference type="Proteomes" id="UP001055439"/>
    </source>
</evidence>
<dbReference type="GO" id="GO:0008270">
    <property type="term" value="F:zinc ion binding"/>
    <property type="evidence" value="ECO:0007669"/>
    <property type="project" value="UniProtKB-KW"/>
</dbReference>
<keyword evidence="5" id="KW-1133">Transmembrane helix</keyword>
<dbReference type="GO" id="GO:0003712">
    <property type="term" value="F:transcription coregulator activity"/>
    <property type="evidence" value="ECO:0007669"/>
    <property type="project" value="TreeGrafter"/>
</dbReference>
<dbReference type="Gene3D" id="3.30.40.10">
    <property type="entry name" value="Zinc/RING finger domain, C3HC4 (zinc finger)"/>
    <property type="match status" value="1"/>
</dbReference>
<evidence type="ECO:0000313" key="7">
    <source>
        <dbReference type="EMBL" id="URE44665.1"/>
    </source>
</evidence>
<comment type="subcellular location">
    <subcellularLocation>
        <location evidence="3">Nucleus</location>
    </subcellularLocation>
</comment>
<dbReference type="Pfam" id="PF12165">
    <property type="entry name" value="Alfin"/>
    <property type="match status" value="2"/>
</dbReference>
<dbReference type="PANTHER" id="PTHR12321">
    <property type="entry name" value="CPG BINDING PROTEIN"/>
    <property type="match status" value="1"/>
</dbReference>
<proteinExistence type="inferred from homology"/>
<keyword evidence="5" id="KW-0472">Membrane</keyword>
<keyword evidence="8" id="KW-1185">Reference proteome</keyword>
<keyword evidence="3" id="KW-0539">Nucleus</keyword>
<feature type="domain" description="Alfin N-terminal" evidence="6">
    <location>
        <begin position="61"/>
        <end position="155"/>
    </location>
</feature>
<feature type="domain" description="Alfin N-terminal" evidence="6">
    <location>
        <begin position="14"/>
        <end position="45"/>
    </location>
</feature>
<keyword evidence="3" id="KW-0805">Transcription regulation</keyword>
<reference evidence="7" key="1">
    <citation type="submission" date="2022-05" db="EMBL/GenBank/DDBJ databases">
        <title>The Musa troglodytarum L. genome provides insights into the mechanism of non-climacteric behaviour and enrichment of carotenoids.</title>
        <authorList>
            <person name="Wang J."/>
        </authorList>
    </citation>
    <scope>NUCLEOTIDE SEQUENCE</scope>
    <source>
        <tissue evidence="7">Leaf</tissue>
    </source>
</reference>
<name>A0A9E7I2D5_9LILI</name>
<comment type="subunit">
    <text evidence="3">Interacts with H3K4me3 and to a lesser extent with H3K4me2.</text>
</comment>
<dbReference type="PANTHER" id="PTHR12321:SF77">
    <property type="entry name" value="PHD FINGER PROTEIN ALFIN-LIKE 6"/>
    <property type="match status" value="1"/>
</dbReference>
<feature type="transmembrane region" description="Helical" evidence="5">
    <location>
        <begin position="289"/>
        <end position="314"/>
    </location>
</feature>
<evidence type="ECO:0000256" key="5">
    <source>
        <dbReference type="SAM" id="Phobius"/>
    </source>
</evidence>
<accession>A0A9E7I2D5</accession>
<keyword evidence="3" id="KW-0156">Chromatin regulator</keyword>
<feature type="compositionally biased region" description="Basic and acidic residues" evidence="4">
    <location>
        <begin position="175"/>
        <end position="190"/>
    </location>
</feature>
<dbReference type="InterPro" id="IPR013083">
    <property type="entry name" value="Znf_RING/FYVE/PHD"/>
</dbReference>
<dbReference type="EMBL" id="CP097511">
    <property type="protein sequence ID" value="URE44665.1"/>
    <property type="molecule type" value="Genomic_DNA"/>
</dbReference>
<dbReference type="InterPro" id="IPR021998">
    <property type="entry name" value="Alfin_N"/>
</dbReference>
<dbReference type="GO" id="GO:0005634">
    <property type="term" value="C:nucleus"/>
    <property type="evidence" value="ECO:0007669"/>
    <property type="project" value="UniProtKB-SubCell"/>
</dbReference>
<dbReference type="Proteomes" id="UP001055439">
    <property type="component" value="Chromosome 9"/>
</dbReference>
<comment type="similarity">
    <text evidence="3">Belongs to the Alfin family.</text>
</comment>
<evidence type="ECO:0000256" key="4">
    <source>
        <dbReference type="SAM" id="MobiDB-lite"/>
    </source>
</evidence>
<keyword evidence="1 3" id="KW-0863">Zinc-finger</keyword>
<dbReference type="GO" id="GO:0042393">
    <property type="term" value="F:histone binding"/>
    <property type="evidence" value="ECO:0007669"/>
    <property type="project" value="UniProtKB-UniRule"/>
</dbReference>
<dbReference type="GO" id="GO:0006355">
    <property type="term" value="P:regulation of DNA-templated transcription"/>
    <property type="evidence" value="ECO:0007669"/>
    <property type="project" value="UniProtKB-UniRule"/>
</dbReference>
<keyword evidence="3" id="KW-0479">Metal-binding</keyword>
<sequence>MDLGRRASTYRRAEDLFTDFRGRRAGFVKALTTDFTKFYQQCDPECRFEYRPSVRIDRQAERQLMSICAFADETWEVRERPEKVPTEFPELVRGINLARDVTEEKRWLADVACHSDAWLISFSLYWSLRLGFDKETRRQLFVMINALPTISEVLLGAANTGEKETIPSNSSKDGPSSKKDSRRGRQIEKDVIEVDDDDDDTCGVCWKTHRQGEFWMCCDVCKTWYHAKLVILDLLVWGSGSIRSCSRPTPFSMGWRSAQFAAETSEPWAAEGDALVEASETPERPITSLTMLVLFMLYIQALLGFLTASAFCYLDYKREFTVAQRSHLFFPHLSISTSSDVKVGILQ</sequence>
<dbReference type="AlphaFoldDB" id="A0A9E7I2D5"/>
<keyword evidence="5" id="KW-0812">Transmembrane</keyword>
<dbReference type="InterPro" id="IPR011011">
    <property type="entry name" value="Znf_FYVE_PHD"/>
</dbReference>
<comment type="domain">
    <text evidence="3">The PHD-type zinc finger mediates the binding to H3K4me3.</text>
</comment>
<evidence type="ECO:0000256" key="2">
    <source>
        <dbReference type="ARBA" id="ARBA00022833"/>
    </source>
</evidence>
<protein>
    <recommendedName>
        <fullName evidence="3">PHD finger protein ALFIN-LIKE</fullName>
    </recommendedName>
</protein>
<organism evidence="7 8">
    <name type="scientific">Musa troglodytarum</name>
    <name type="common">fe'i banana</name>
    <dbReference type="NCBI Taxonomy" id="320322"/>
    <lineage>
        <taxon>Eukaryota</taxon>
        <taxon>Viridiplantae</taxon>
        <taxon>Streptophyta</taxon>
        <taxon>Embryophyta</taxon>
        <taxon>Tracheophyta</taxon>
        <taxon>Spermatophyta</taxon>
        <taxon>Magnoliopsida</taxon>
        <taxon>Liliopsida</taxon>
        <taxon>Zingiberales</taxon>
        <taxon>Musaceae</taxon>
        <taxon>Musa</taxon>
    </lineage>
</organism>
<feature type="non-terminal residue" evidence="7">
    <location>
        <position position="347"/>
    </location>
</feature>
<dbReference type="GO" id="GO:0000976">
    <property type="term" value="F:transcription cis-regulatory region binding"/>
    <property type="evidence" value="ECO:0007669"/>
    <property type="project" value="TreeGrafter"/>
</dbReference>
<dbReference type="SUPFAM" id="SSF57903">
    <property type="entry name" value="FYVE/PHD zinc finger"/>
    <property type="match status" value="1"/>
</dbReference>
<evidence type="ECO:0000256" key="3">
    <source>
        <dbReference type="RuleBase" id="RU369089"/>
    </source>
</evidence>
<dbReference type="OrthoDB" id="5876800at2759"/>
<feature type="region of interest" description="Disordered" evidence="4">
    <location>
        <begin position="161"/>
        <end position="190"/>
    </location>
</feature>
<keyword evidence="2 3" id="KW-0862">Zinc</keyword>
<dbReference type="GO" id="GO:0006325">
    <property type="term" value="P:chromatin organization"/>
    <property type="evidence" value="ECO:0007669"/>
    <property type="project" value="UniProtKB-UniRule"/>
</dbReference>